<name>A0A223S6L9_9ACTN</name>
<dbReference type="Proteomes" id="UP000215005">
    <property type="component" value="Chromosome"/>
</dbReference>
<dbReference type="OrthoDB" id="3431070at2"/>
<evidence type="ECO:0000313" key="1">
    <source>
        <dbReference type="EMBL" id="ASU83777.1"/>
    </source>
</evidence>
<accession>A0A223S6L9</accession>
<reference evidence="1 2" key="1">
    <citation type="submission" date="2017-08" db="EMBL/GenBank/DDBJ databases">
        <title>The complete genome sequence of Nocardiopsis gilva YIM 90087.</title>
        <authorList>
            <person name="Yin M."/>
            <person name="Tang S."/>
        </authorList>
    </citation>
    <scope>NUCLEOTIDE SEQUENCE [LARGE SCALE GENOMIC DNA]</scope>
    <source>
        <strain evidence="1 2">YIM 90087</strain>
    </source>
</reference>
<dbReference type="RefSeq" id="WP_017621181.1">
    <property type="nucleotide sequence ID" value="NZ_ANBG01000394.1"/>
</dbReference>
<dbReference type="EMBL" id="CP022753">
    <property type="protein sequence ID" value="ASU83777.1"/>
    <property type="molecule type" value="Genomic_DNA"/>
</dbReference>
<dbReference type="KEGG" id="ngv:CDO52_14180"/>
<protein>
    <submittedName>
        <fullName evidence="1">Uncharacterized protein</fullName>
    </submittedName>
</protein>
<organism evidence="1 2">
    <name type="scientific">Nocardiopsis gilva YIM 90087</name>
    <dbReference type="NCBI Taxonomy" id="1235441"/>
    <lineage>
        <taxon>Bacteria</taxon>
        <taxon>Bacillati</taxon>
        <taxon>Actinomycetota</taxon>
        <taxon>Actinomycetes</taxon>
        <taxon>Streptosporangiales</taxon>
        <taxon>Nocardiopsidaceae</taxon>
        <taxon>Nocardiopsis</taxon>
    </lineage>
</organism>
<keyword evidence="2" id="KW-1185">Reference proteome</keyword>
<dbReference type="AlphaFoldDB" id="A0A223S6L9"/>
<proteinExistence type="predicted"/>
<evidence type="ECO:0000313" key="2">
    <source>
        <dbReference type="Proteomes" id="UP000215005"/>
    </source>
</evidence>
<gene>
    <name evidence="1" type="ORF">CDO52_14180</name>
</gene>
<sequence>MARLSRLLFPVFPGNGLFHVYGPGARAGGADISGLAGGSLLVGGFDHLELSTLQGRVDVNVALEEWDPAPAEASCGGWEETASATVFLRGQVIVSGNIPGRSVRHQLLGGSGPYRADVYARQRRAVAERYDQLLQRYRDPHSVEFRIAEQGLRGRAEFLIRLWPAVAHDGPRPAGDVRFPTAISG</sequence>